<gene>
    <name evidence="2" type="ORF">FEZ33_02895</name>
</gene>
<dbReference type="Gene3D" id="3.40.1440.10">
    <property type="entry name" value="GIY-YIG endonuclease"/>
    <property type="match status" value="1"/>
</dbReference>
<sequence length="114" mass="13319">MASKQAYYFYVLFCQDGTLYGGYTVDLANRLATHNAGKGAKYTRVRKRLPVRMIYAERWESKSLAMSAEAKFKRLTRPQKEKYLKEHGQADVRSQQLVFVNKFTDNKDEEPIEE</sequence>
<organism evidence="2 3">
    <name type="scientific">Ruoffia tabacinasalis</name>
    <dbReference type="NCBI Taxonomy" id="87458"/>
    <lineage>
        <taxon>Bacteria</taxon>
        <taxon>Bacillati</taxon>
        <taxon>Bacillota</taxon>
        <taxon>Bacilli</taxon>
        <taxon>Lactobacillales</taxon>
        <taxon>Aerococcaceae</taxon>
        <taxon>Ruoffia</taxon>
    </lineage>
</organism>
<evidence type="ECO:0000256" key="1">
    <source>
        <dbReference type="ARBA" id="ARBA00007435"/>
    </source>
</evidence>
<dbReference type="Pfam" id="PF01541">
    <property type="entry name" value="GIY-YIG"/>
    <property type="match status" value="1"/>
</dbReference>
<dbReference type="OrthoDB" id="9807770at2"/>
<dbReference type="PANTHER" id="PTHR34477">
    <property type="entry name" value="UPF0213 PROTEIN YHBQ"/>
    <property type="match status" value="1"/>
</dbReference>
<dbReference type="InterPro" id="IPR000305">
    <property type="entry name" value="GIY-YIG_endonuc"/>
</dbReference>
<dbReference type="EMBL" id="VBSP01000005">
    <property type="protein sequence ID" value="TLQ48997.1"/>
    <property type="molecule type" value="Genomic_DNA"/>
</dbReference>
<dbReference type="PANTHER" id="PTHR34477:SF1">
    <property type="entry name" value="UPF0213 PROTEIN YHBQ"/>
    <property type="match status" value="1"/>
</dbReference>
<dbReference type="PROSITE" id="PS50164">
    <property type="entry name" value="GIY_YIG"/>
    <property type="match status" value="1"/>
</dbReference>
<dbReference type="InterPro" id="IPR050190">
    <property type="entry name" value="UPF0213_domain"/>
</dbReference>
<evidence type="ECO:0000313" key="2">
    <source>
        <dbReference type="EMBL" id="TLQ48997.1"/>
    </source>
</evidence>
<name>A0A5R9EFZ3_9LACT</name>
<dbReference type="RefSeq" id="WP_138403891.1">
    <property type="nucleotide sequence ID" value="NZ_VBSP01000005.1"/>
</dbReference>
<protein>
    <submittedName>
        <fullName evidence="2">GIY-YIG nuclease family protein</fullName>
    </submittedName>
</protein>
<proteinExistence type="inferred from homology"/>
<dbReference type="CDD" id="cd10456">
    <property type="entry name" value="GIY-YIG_UPF0213"/>
    <property type="match status" value="1"/>
</dbReference>
<dbReference type="SUPFAM" id="SSF82771">
    <property type="entry name" value="GIY-YIG endonuclease"/>
    <property type="match status" value="1"/>
</dbReference>
<comment type="similarity">
    <text evidence="1">Belongs to the UPF0213 family.</text>
</comment>
<dbReference type="AlphaFoldDB" id="A0A5R9EFZ3"/>
<dbReference type="Proteomes" id="UP000306420">
    <property type="component" value="Unassembled WGS sequence"/>
</dbReference>
<reference evidence="2 3" key="1">
    <citation type="submission" date="2019-05" db="EMBL/GenBank/DDBJ databases">
        <title>The metagenome of a microbial culture collection derived from dairy environment covers the genomic content of the human microbiome.</title>
        <authorList>
            <person name="Roder T."/>
            <person name="Wuthrich D."/>
            <person name="Sattari Z."/>
            <person name="Von Ah U."/>
            <person name="Bar C."/>
            <person name="Ronchi F."/>
            <person name="Macpherson A.J."/>
            <person name="Ganal-Vonarburg S.C."/>
            <person name="Bruggmann R."/>
            <person name="Vergeres G."/>
        </authorList>
    </citation>
    <scope>NUCLEOTIDE SEQUENCE [LARGE SCALE GENOMIC DNA]</scope>
    <source>
        <strain evidence="2 3">FAM 24227</strain>
    </source>
</reference>
<dbReference type="InterPro" id="IPR035901">
    <property type="entry name" value="GIY-YIG_endonuc_sf"/>
</dbReference>
<accession>A0A5R9EFZ3</accession>
<dbReference type="SMART" id="SM00465">
    <property type="entry name" value="GIYc"/>
    <property type="match status" value="1"/>
</dbReference>
<evidence type="ECO:0000313" key="3">
    <source>
        <dbReference type="Proteomes" id="UP000306420"/>
    </source>
</evidence>
<comment type="caution">
    <text evidence="2">The sequence shown here is derived from an EMBL/GenBank/DDBJ whole genome shotgun (WGS) entry which is preliminary data.</text>
</comment>